<dbReference type="Proteomes" id="UP000318833">
    <property type="component" value="Unassembled WGS sequence"/>
</dbReference>
<proteinExistence type="predicted"/>
<name>A0A554VKF6_9FLAO</name>
<dbReference type="SUPFAM" id="SSF160379">
    <property type="entry name" value="SP0830-like"/>
    <property type="match status" value="1"/>
</dbReference>
<dbReference type="EMBL" id="VLNR01000022">
    <property type="protein sequence ID" value="TSE08506.1"/>
    <property type="molecule type" value="Genomic_DNA"/>
</dbReference>
<dbReference type="OrthoDB" id="9806494at2"/>
<dbReference type="RefSeq" id="WP_143916626.1">
    <property type="nucleotide sequence ID" value="NZ_CANMIK010000024.1"/>
</dbReference>
<protein>
    <submittedName>
        <fullName evidence="1">Uncharacterized protein</fullName>
    </submittedName>
</protein>
<accession>A0A554VKF6</accession>
<evidence type="ECO:0000313" key="2">
    <source>
        <dbReference type="Proteomes" id="UP000318833"/>
    </source>
</evidence>
<gene>
    <name evidence="1" type="ORF">FOF46_12095</name>
</gene>
<evidence type="ECO:0000313" key="1">
    <source>
        <dbReference type="EMBL" id="TSE08506.1"/>
    </source>
</evidence>
<keyword evidence="2" id="KW-1185">Reference proteome</keyword>
<dbReference type="AlphaFoldDB" id="A0A554VKF6"/>
<comment type="caution">
    <text evidence="1">The sequence shown here is derived from an EMBL/GenBank/DDBJ whole genome shotgun (WGS) entry which is preliminary data.</text>
</comment>
<organism evidence="1 2">
    <name type="scientific">Aquimarina algiphila</name>
    <dbReference type="NCBI Taxonomy" id="2047982"/>
    <lineage>
        <taxon>Bacteria</taxon>
        <taxon>Pseudomonadati</taxon>
        <taxon>Bacteroidota</taxon>
        <taxon>Flavobacteriia</taxon>
        <taxon>Flavobacteriales</taxon>
        <taxon>Flavobacteriaceae</taxon>
        <taxon>Aquimarina</taxon>
    </lineage>
</organism>
<reference evidence="1 2" key="1">
    <citation type="submission" date="2019-07" db="EMBL/GenBank/DDBJ databases">
        <title>The draft genome sequence of Aquimarina algiphila M91.</title>
        <authorList>
            <person name="Meng X."/>
        </authorList>
    </citation>
    <scope>NUCLEOTIDE SEQUENCE [LARGE SCALE GENOMIC DNA]</scope>
    <source>
        <strain evidence="1 2">M91</strain>
    </source>
</reference>
<sequence>MLESNPFRDIVNTKDIRLYISFLRKDIQTELDFPWTNNDKSYTILEKSNKEIISILDFSIAKTPKGMEALERYFGKDITTRNWNTIKRIEKKLRADLN</sequence>